<gene>
    <name evidence="1" type="ORF">GCM10010287_40090</name>
</gene>
<evidence type="ECO:0000313" key="2">
    <source>
        <dbReference type="Proteomes" id="UP000629911"/>
    </source>
</evidence>
<name>A0ABQ2U2D2_9ACTN</name>
<keyword evidence="2" id="KW-1185">Reference proteome</keyword>
<reference evidence="2" key="1">
    <citation type="journal article" date="2019" name="Int. J. Syst. Evol. Microbiol.">
        <title>The Global Catalogue of Microorganisms (GCM) 10K type strain sequencing project: providing services to taxonomists for standard genome sequencing and annotation.</title>
        <authorList>
            <consortium name="The Broad Institute Genomics Platform"/>
            <consortium name="The Broad Institute Genome Sequencing Center for Infectious Disease"/>
            <person name="Wu L."/>
            <person name="Ma J."/>
        </authorList>
    </citation>
    <scope>NUCLEOTIDE SEQUENCE [LARGE SCALE GENOMIC DNA]</scope>
    <source>
        <strain evidence="2">JCM 4422</strain>
    </source>
</reference>
<comment type="caution">
    <text evidence="1">The sequence shown here is derived from an EMBL/GenBank/DDBJ whole genome shotgun (WGS) entry which is preliminary data.</text>
</comment>
<evidence type="ECO:0000313" key="1">
    <source>
        <dbReference type="EMBL" id="GGT61552.1"/>
    </source>
</evidence>
<sequence length="55" mass="5997">MSLSRTGRDEVLDPAVGDVDTLVRVSGYVSLRAQNRAAVESRVSARNRIRGVLRA</sequence>
<protein>
    <submittedName>
        <fullName evidence="1">Uncharacterized protein</fullName>
    </submittedName>
</protein>
<proteinExistence type="predicted"/>
<accession>A0ABQ2U2D2</accession>
<organism evidence="1 2">
    <name type="scientific">Streptomyces variabilis</name>
    <dbReference type="NCBI Taxonomy" id="67372"/>
    <lineage>
        <taxon>Bacteria</taxon>
        <taxon>Bacillati</taxon>
        <taxon>Actinomycetota</taxon>
        <taxon>Actinomycetes</taxon>
        <taxon>Kitasatosporales</taxon>
        <taxon>Streptomycetaceae</taxon>
        <taxon>Streptomyces</taxon>
        <taxon>Streptomyces griseoincarnatus group</taxon>
    </lineage>
</organism>
<dbReference type="EMBL" id="BMTZ01000012">
    <property type="protein sequence ID" value="GGT61552.1"/>
    <property type="molecule type" value="Genomic_DNA"/>
</dbReference>
<dbReference type="Proteomes" id="UP000629911">
    <property type="component" value="Unassembled WGS sequence"/>
</dbReference>